<reference evidence="3" key="2">
    <citation type="journal article" date="2023" name="Plants (Basel)">
        <title>Annotation of the Turnera subulata (Passifloraceae) Draft Genome Reveals the S-Locus Evolved after the Divergence of Turneroideae from Passifloroideae in a Stepwise Manner.</title>
        <authorList>
            <person name="Henning P.M."/>
            <person name="Roalson E.H."/>
            <person name="Mir W."/>
            <person name="McCubbin A.G."/>
            <person name="Shore J.S."/>
        </authorList>
    </citation>
    <scope>NUCLEOTIDE SEQUENCE</scope>
    <source>
        <strain evidence="3">F60SS</strain>
    </source>
</reference>
<dbReference type="PANTHER" id="PTHR37909:SF1">
    <property type="entry name" value="S-ADENOSYL-L-METHIONINE-DEPENDENT METHYLTRANSFERASES SUPERFAMILY PROTEIN"/>
    <property type="match status" value="1"/>
</dbReference>
<organism evidence="3 4">
    <name type="scientific">Turnera subulata</name>
    <dbReference type="NCBI Taxonomy" id="218843"/>
    <lineage>
        <taxon>Eukaryota</taxon>
        <taxon>Viridiplantae</taxon>
        <taxon>Streptophyta</taxon>
        <taxon>Embryophyta</taxon>
        <taxon>Tracheophyta</taxon>
        <taxon>Spermatophyta</taxon>
        <taxon>Magnoliopsida</taxon>
        <taxon>eudicotyledons</taxon>
        <taxon>Gunneridae</taxon>
        <taxon>Pentapetalae</taxon>
        <taxon>rosids</taxon>
        <taxon>fabids</taxon>
        <taxon>Malpighiales</taxon>
        <taxon>Passifloraceae</taxon>
        <taxon>Turnera</taxon>
    </lineage>
</organism>
<comment type="caution">
    <text evidence="3">The sequence shown here is derived from an EMBL/GenBank/DDBJ whole genome shotgun (WGS) entry which is preliminary data.</text>
</comment>
<gene>
    <name evidence="3" type="ORF">Tsubulata_026820</name>
</gene>
<name>A0A9Q0F3U1_9ROSI</name>
<keyword evidence="2" id="KW-1133">Transmembrane helix</keyword>
<evidence type="ECO:0000256" key="2">
    <source>
        <dbReference type="SAM" id="Phobius"/>
    </source>
</evidence>
<reference evidence="3" key="1">
    <citation type="submission" date="2022-02" db="EMBL/GenBank/DDBJ databases">
        <authorList>
            <person name="Henning P.M."/>
            <person name="McCubbin A.G."/>
            <person name="Shore J.S."/>
        </authorList>
    </citation>
    <scope>NUCLEOTIDE SEQUENCE</scope>
    <source>
        <strain evidence="3">F60SS</strain>
        <tissue evidence="3">Leaves</tissue>
    </source>
</reference>
<sequence>MEAEPNHQPNNNKKKKTFFMVRFLNSPAAYVIVFLVAYTLGNLSASTPRGITTEPQVLLSPEPNGAVTKSATCIETQAQHFGVPTRCADPVPSRVVHKTILERIFNGTAPYHNFPPPHVGVLLGKEKLEVEGWGSYGAVFERLIRRVKPGGDHRGGDFLGRVCPPHGRAHSPTRDRLGDPLHRRFPGLARVPRAVPQLGRGKRRRSAAVSVHEQRHYPQCHRVGLALAVLGRVSFVETVRVGSVWGFDRDRCGP</sequence>
<keyword evidence="2" id="KW-0812">Transmembrane</keyword>
<dbReference type="AlphaFoldDB" id="A0A9Q0F3U1"/>
<accession>A0A9Q0F3U1</accession>
<evidence type="ECO:0000313" key="4">
    <source>
        <dbReference type="Proteomes" id="UP001141552"/>
    </source>
</evidence>
<evidence type="ECO:0000256" key="1">
    <source>
        <dbReference type="SAM" id="MobiDB-lite"/>
    </source>
</evidence>
<dbReference type="OrthoDB" id="186626at2759"/>
<dbReference type="EMBL" id="JAKUCV010007180">
    <property type="protein sequence ID" value="KAJ4824463.1"/>
    <property type="molecule type" value="Genomic_DNA"/>
</dbReference>
<feature type="transmembrane region" description="Helical" evidence="2">
    <location>
        <begin position="21"/>
        <end position="41"/>
    </location>
</feature>
<dbReference type="Proteomes" id="UP001141552">
    <property type="component" value="Unassembled WGS sequence"/>
</dbReference>
<dbReference type="PANTHER" id="PTHR37909">
    <property type="entry name" value="S-ADENOSYL-L-METHIONINE-DEPENDENT METHYLTRANSFERASES SUPERFAMILY PROTEIN"/>
    <property type="match status" value="1"/>
</dbReference>
<keyword evidence="2" id="KW-0472">Membrane</keyword>
<evidence type="ECO:0000313" key="3">
    <source>
        <dbReference type="EMBL" id="KAJ4824463.1"/>
    </source>
</evidence>
<keyword evidence="4" id="KW-1185">Reference proteome</keyword>
<feature type="region of interest" description="Disordered" evidence="1">
    <location>
        <begin position="161"/>
        <end position="182"/>
    </location>
</feature>
<feature type="compositionally biased region" description="Basic and acidic residues" evidence="1">
    <location>
        <begin position="172"/>
        <end position="182"/>
    </location>
</feature>
<proteinExistence type="predicted"/>
<protein>
    <submittedName>
        <fullName evidence="3">Uncharacterized protein</fullName>
    </submittedName>
</protein>